<sequence>MATAKLGRLLGRLREPKFGGGLNVSRGNGNKVHHRPPHRRLLVAVSDTSSRTVVTVVSFLPFLVSYARFRPMMDTNRLLDAHFQPLDQLSRDGRLDRLRH</sequence>
<protein>
    <submittedName>
        <fullName evidence="1">Uncharacterized protein</fullName>
    </submittedName>
</protein>
<dbReference type="EMBL" id="JBBCAQ010000033">
    <property type="protein sequence ID" value="KAK7582714.1"/>
    <property type="molecule type" value="Genomic_DNA"/>
</dbReference>
<reference evidence="1 2" key="1">
    <citation type="submission" date="2024-03" db="EMBL/GenBank/DDBJ databases">
        <title>Adaptation during the transition from Ophiocordyceps entomopathogen to insect associate is accompanied by gene loss and intensified selection.</title>
        <authorList>
            <person name="Ward C.M."/>
            <person name="Onetto C.A."/>
            <person name="Borneman A.R."/>
        </authorList>
    </citation>
    <scope>NUCLEOTIDE SEQUENCE [LARGE SCALE GENOMIC DNA]</scope>
    <source>
        <strain evidence="1">AWRI1</strain>
        <tissue evidence="1">Single Adult Female</tissue>
    </source>
</reference>
<proteinExistence type="predicted"/>
<comment type="caution">
    <text evidence="1">The sequence shown here is derived from an EMBL/GenBank/DDBJ whole genome shotgun (WGS) entry which is preliminary data.</text>
</comment>
<organism evidence="1 2">
    <name type="scientific">Parthenolecanium corni</name>
    <dbReference type="NCBI Taxonomy" id="536013"/>
    <lineage>
        <taxon>Eukaryota</taxon>
        <taxon>Metazoa</taxon>
        <taxon>Ecdysozoa</taxon>
        <taxon>Arthropoda</taxon>
        <taxon>Hexapoda</taxon>
        <taxon>Insecta</taxon>
        <taxon>Pterygota</taxon>
        <taxon>Neoptera</taxon>
        <taxon>Paraneoptera</taxon>
        <taxon>Hemiptera</taxon>
        <taxon>Sternorrhyncha</taxon>
        <taxon>Coccoidea</taxon>
        <taxon>Coccidae</taxon>
        <taxon>Parthenolecanium</taxon>
    </lineage>
</organism>
<evidence type="ECO:0000313" key="1">
    <source>
        <dbReference type="EMBL" id="KAK7582714.1"/>
    </source>
</evidence>
<keyword evidence="2" id="KW-1185">Reference proteome</keyword>
<dbReference type="AlphaFoldDB" id="A0AAN9Y1V3"/>
<accession>A0AAN9Y1V3</accession>
<gene>
    <name evidence="1" type="ORF">V9T40_014159</name>
</gene>
<evidence type="ECO:0000313" key="2">
    <source>
        <dbReference type="Proteomes" id="UP001367676"/>
    </source>
</evidence>
<dbReference type="Proteomes" id="UP001367676">
    <property type="component" value="Unassembled WGS sequence"/>
</dbReference>
<name>A0AAN9Y1V3_9HEMI</name>